<comment type="similarity">
    <text evidence="4 7">Belongs to the LeuD family. LeuD type 2 subfamily.</text>
</comment>
<dbReference type="HAMAP" id="MF_01032">
    <property type="entry name" value="LeuD_type2"/>
    <property type="match status" value="1"/>
</dbReference>
<dbReference type="InterPro" id="IPR000573">
    <property type="entry name" value="AconitaseA/IPMdHydase_ssu_swvl"/>
</dbReference>
<dbReference type="InterPro" id="IPR033940">
    <property type="entry name" value="IPMI_Swivel"/>
</dbReference>
<reference evidence="9 10" key="1">
    <citation type="submission" date="2019-08" db="EMBL/GenBank/DDBJ databases">
        <title>Complete genome sequence of Thermosulfurimonas marina SU872T, an anaerobic thermophilic chemolithoautotrophic bacterium isolated from a shallow marine hydrothermal vent.</title>
        <authorList>
            <person name="Allioux M."/>
            <person name="Jebbar M."/>
            <person name="Slobodkina G."/>
            <person name="Slobodkin A."/>
            <person name="Moalic Y."/>
            <person name="Frolova A."/>
            <person name="Shao Z."/>
            <person name="Alain K."/>
        </authorList>
    </citation>
    <scope>NUCLEOTIDE SEQUENCE [LARGE SCALE GENOMIC DNA]</scope>
    <source>
        <strain evidence="9 10">SU872</strain>
    </source>
</reference>
<dbReference type="CDD" id="cd01577">
    <property type="entry name" value="IPMI_Swivel"/>
    <property type="match status" value="1"/>
</dbReference>
<comment type="catalytic activity">
    <reaction evidence="1 7">
        <text>(2R,3S)-3-isopropylmalate = (2S)-2-isopropylmalate</text>
        <dbReference type="Rhea" id="RHEA:32287"/>
        <dbReference type="ChEBI" id="CHEBI:1178"/>
        <dbReference type="ChEBI" id="CHEBI:35121"/>
        <dbReference type="EC" id="4.2.1.33"/>
    </reaction>
</comment>
<dbReference type="Pfam" id="PF00694">
    <property type="entry name" value="Aconitase_C"/>
    <property type="match status" value="1"/>
</dbReference>
<dbReference type="InterPro" id="IPR015928">
    <property type="entry name" value="Aconitase/3IPM_dehydase_swvl"/>
</dbReference>
<dbReference type="AlphaFoldDB" id="A0A6H1WSC2"/>
<dbReference type="RefSeq" id="WP_168719441.1">
    <property type="nucleotide sequence ID" value="NZ_CP042909.1"/>
</dbReference>
<accession>A0A6H1WSC2</accession>
<dbReference type="Gene3D" id="3.20.19.10">
    <property type="entry name" value="Aconitase, domain 4"/>
    <property type="match status" value="1"/>
</dbReference>
<evidence type="ECO:0000256" key="6">
    <source>
        <dbReference type="ARBA" id="ARBA00023239"/>
    </source>
</evidence>
<dbReference type="SUPFAM" id="SSF52016">
    <property type="entry name" value="LeuD/IlvD-like"/>
    <property type="match status" value="1"/>
</dbReference>
<dbReference type="InterPro" id="IPR011827">
    <property type="entry name" value="LeuD_type2/HacB/DmdB"/>
</dbReference>
<dbReference type="NCBIfam" id="TIGR02084">
    <property type="entry name" value="leud"/>
    <property type="match status" value="1"/>
</dbReference>
<dbReference type="UniPathway" id="UPA00048">
    <property type="reaction ID" value="UER00071"/>
</dbReference>
<dbReference type="PANTHER" id="PTHR43345">
    <property type="entry name" value="3-ISOPROPYLMALATE DEHYDRATASE SMALL SUBUNIT 2-RELATED-RELATED"/>
    <property type="match status" value="1"/>
</dbReference>
<evidence type="ECO:0000259" key="8">
    <source>
        <dbReference type="Pfam" id="PF00694"/>
    </source>
</evidence>
<evidence type="ECO:0000256" key="5">
    <source>
        <dbReference type="ARBA" id="ARBA00011271"/>
    </source>
</evidence>
<dbReference type="Proteomes" id="UP000501253">
    <property type="component" value="Chromosome"/>
</dbReference>
<protein>
    <recommendedName>
        <fullName evidence="7">3-isopropylmalate dehydratase small subunit</fullName>
        <ecNumber evidence="7">4.2.1.33</ecNumber>
    </recommendedName>
    <alternativeName>
        <fullName evidence="7">Alpha-IPM isomerase</fullName>
        <shortName evidence="7">IPMI</shortName>
    </alternativeName>
    <alternativeName>
        <fullName evidence="7">Isopropylmalate isomerase</fullName>
    </alternativeName>
</protein>
<keyword evidence="10" id="KW-1185">Reference proteome</keyword>
<comment type="function">
    <text evidence="2 7">Catalyzes the isomerization between 2-isopropylmalate and 3-isopropylmalate, via the formation of 2-isopropylmaleate.</text>
</comment>
<dbReference type="GO" id="GO:0003861">
    <property type="term" value="F:3-isopropylmalate dehydratase activity"/>
    <property type="evidence" value="ECO:0007669"/>
    <property type="project" value="UniProtKB-UniRule"/>
</dbReference>
<evidence type="ECO:0000256" key="2">
    <source>
        <dbReference type="ARBA" id="ARBA00002695"/>
    </source>
</evidence>
<keyword evidence="7" id="KW-0432">Leucine biosynthesis</keyword>
<proteinExistence type="inferred from homology"/>
<dbReference type="InterPro" id="IPR011824">
    <property type="entry name" value="LeuD/DmdB_bac"/>
</dbReference>
<dbReference type="KEGG" id="tmai:FVE67_04460"/>
<comment type="pathway">
    <text evidence="3 7">Amino-acid biosynthesis; L-leucine biosynthesis; L-leucine from 3-methyl-2-oxobutanoate: step 2/4.</text>
</comment>
<evidence type="ECO:0000313" key="10">
    <source>
        <dbReference type="Proteomes" id="UP000501253"/>
    </source>
</evidence>
<evidence type="ECO:0000256" key="4">
    <source>
        <dbReference type="ARBA" id="ARBA00009869"/>
    </source>
</evidence>
<organism evidence="9 10">
    <name type="scientific">Thermosulfurimonas marina</name>
    <dbReference type="NCBI Taxonomy" id="2047767"/>
    <lineage>
        <taxon>Bacteria</taxon>
        <taxon>Pseudomonadati</taxon>
        <taxon>Thermodesulfobacteriota</taxon>
        <taxon>Thermodesulfobacteria</taxon>
        <taxon>Thermodesulfobacteriales</taxon>
        <taxon>Thermodesulfobacteriaceae</taxon>
        <taxon>Thermosulfurimonas</taxon>
    </lineage>
</organism>
<evidence type="ECO:0000313" key="9">
    <source>
        <dbReference type="EMBL" id="QJA06093.1"/>
    </source>
</evidence>
<dbReference type="GO" id="GO:0009098">
    <property type="term" value="P:L-leucine biosynthetic process"/>
    <property type="evidence" value="ECO:0007669"/>
    <property type="project" value="UniProtKB-UniRule"/>
</dbReference>
<dbReference type="FunFam" id="3.20.19.10:FF:000007">
    <property type="entry name" value="Isopropylmalate/citramalate isomerase small subunit"/>
    <property type="match status" value="1"/>
</dbReference>
<keyword evidence="7" id="KW-0100">Branched-chain amino acid biosynthesis</keyword>
<comment type="subunit">
    <text evidence="5 7">Heterodimer of LeuC and LeuD.</text>
</comment>
<gene>
    <name evidence="7 9" type="primary">leuD</name>
    <name evidence="9" type="ORF">FVE67_04460</name>
</gene>
<dbReference type="PANTHER" id="PTHR43345:SF2">
    <property type="entry name" value="3-ISOPROPYLMALATE DEHYDRATASE SMALL SUBUNIT 1"/>
    <property type="match status" value="1"/>
</dbReference>
<dbReference type="InterPro" id="IPR050075">
    <property type="entry name" value="LeuD"/>
</dbReference>
<evidence type="ECO:0000256" key="3">
    <source>
        <dbReference type="ARBA" id="ARBA00004729"/>
    </source>
</evidence>
<feature type="domain" description="Aconitase A/isopropylmalate dehydratase small subunit swivel" evidence="8">
    <location>
        <begin position="46"/>
        <end position="100"/>
    </location>
</feature>
<evidence type="ECO:0000256" key="1">
    <source>
        <dbReference type="ARBA" id="ARBA00000491"/>
    </source>
</evidence>
<evidence type="ECO:0000256" key="7">
    <source>
        <dbReference type="HAMAP-Rule" id="MF_01032"/>
    </source>
</evidence>
<dbReference type="EMBL" id="CP042909">
    <property type="protein sequence ID" value="QJA06093.1"/>
    <property type="molecule type" value="Genomic_DNA"/>
</dbReference>
<name>A0A6H1WSC2_9BACT</name>
<dbReference type="EC" id="4.2.1.33" evidence="7"/>
<keyword evidence="7" id="KW-0028">Amino-acid biosynthesis</keyword>
<dbReference type="NCBIfam" id="TIGR02087">
    <property type="entry name" value="LEUD_arch"/>
    <property type="match status" value="1"/>
</dbReference>
<keyword evidence="6 7" id="KW-0456">Lyase</keyword>
<sequence length="171" mass="19176">MRFRGRVFKFGDNIDTDVIIPARYLNTTDPQELARHCMEDADPEFVKKVRPGDIIVAGRNFGCGSSREHAPVAIKAAGISCVIAESFARIFYRNAFNTGLPIVEAPEASREIQEGDEVEVDLEAGEIRNLTQGKVYRIKPLPPFMRELLRDGGLIPHLICKYRSARLEDDS</sequence>